<keyword evidence="6" id="KW-0547">Nucleotide-binding</keyword>
<dbReference type="Gene3D" id="3.40.50.300">
    <property type="entry name" value="P-loop containing nucleotide triphosphate hydrolases"/>
    <property type="match status" value="1"/>
</dbReference>
<dbReference type="Pfam" id="PF04434">
    <property type="entry name" value="SWIM"/>
    <property type="match status" value="1"/>
</dbReference>
<dbReference type="SMART" id="SM00490">
    <property type="entry name" value="HELICc"/>
    <property type="match status" value="1"/>
</dbReference>
<dbReference type="Proteomes" id="UP000309676">
    <property type="component" value="Unassembled WGS sequence"/>
</dbReference>
<dbReference type="InterPro" id="IPR013663">
    <property type="entry name" value="Helicase_SWF/SNF/SWI_bac"/>
</dbReference>
<evidence type="ECO:0000256" key="1">
    <source>
        <dbReference type="ARBA" id="ARBA00022801"/>
    </source>
</evidence>
<sequence>MAQPFTLQSIKRLCGRFAYEDGEAIYAAGRVRLDRDDPDAAGFGAEVAGIGGVRRVSVSFGPDGSPIADCDCEPFLRYEEPCEHIAAALLQIYELRSDLRSPYRPMPSAEQRAADGLLALFASGPPPDGVRRTALGARKETLDVEWIVKAREYADGNRLFAVEMKLGPGKTYVVPRIRDFLDAYDRGEAYAFTARFAYEPQAHRFAPADEAALRELVRAKRSEEAYRAAGAAGLPAARRSDADRSLPVPPYAWEALEPLLAAAPSVALEAGSERWSGLRTSEEPLPLKFEFDAIDADEAAAFGEGGDDAFRLDAGGLDGVLVMETYGLALHDGKLVKLPAASCRRLAELQRLLTSLREPRIRIPADRMETFLREVVPGLLSLGEVRVAKAVSDRIVQTPLKARIYLDRVRDRLLAGVEFQYGDLVVNPLEARAGTAKSGRILLRDGEKERRILELMDAGGFVQTESGYFLTDEADEFEFLYEIVPKLERLADIFATTAVKVRIVPGPKAPVVKVDVDERVDWLEIKFDLAGIPESDIRQLVRAIDEKKKYYRLPSGALMPLEREQFQQLARFLKETGLTPAELSGATARIPVSRGLYFMDLAEHENRAVKLGKSFRQVLENMRYPDNLDFPVPPSLDAVLREYQKHGFRWMKLLAHYRFGGVLADDMGLGKTLQSIAFLVSVLPDIRERREPAIVVAPASLTYNWRNELQKFAPDVKAVLVDGDQEERAKKLRLARDADVVITSYPLLRRDIASYARRRFHTVILDEAQAFKNYATQTAHAVKRLQASHRFALTGTPIENGIEELWSIFDVVFPTLFPERRLFRDMSRSSVAKRVRPFLLRRLKSDVLGELPEKIETVHATELFPEQKRLYAAYLAKLRQETLKHLDVDNFHKSRMRILAGLTRLRQICCHPALFVEGYEGGSGKFESLLDLLEEGRGAGKRMLVFSQFTGMLELIGRELGRQGVPYFYLDGDTPAAERVELCDRFNDGERSLFLISLKAGGTGLNLTGADTVILYDLWWNPAVEQQAADRAHRIGQTNVVQVIRLVAGDTLEEKIYELQQRKKHLIDDVVQAGPAAFGSLSEAELRELLSI</sequence>
<dbReference type="FunFam" id="3.40.50.300:FF:000533">
    <property type="entry name" value="Helicase, Snf2 family"/>
    <property type="match status" value="1"/>
</dbReference>
<evidence type="ECO:0000259" key="3">
    <source>
        <dbReference type="PROSITE" id="PS50966"/>
    </source>
</evidence>
<dbReference type="GO" id="GO:0008270">
    <property type="term" value="F:zinc ion binding"/>
    <property type="evidence" value="ECO:0007669"/>
    <property type="project" value="UniProtKB-KW"/>
</dbReference>
<feature type="domain" description="Helicase C-terminal" evidence="5">
    <location>
        <begin position="925"/>
        <end position="1082"/>
    </location>
</feature>
<dbReference type="PROSITE" id="PS51194">
    <property type="entry name" value="HELICASE_CTER"/>
    <property type="match status" value="1"/>
</dbReference>
<keyword evidence="2" id="KW-0862">Zinc</keyword>
<dbReference type="Gene3D" id="3.40.50.10810">
    <property type="entry name" value="Tandem AAA-ATPase domain"/>
    <property type="match status" value="1"/>
</dbReference>
<feature type="domain" description="SWIM-type" evidence="3">
    <location>
        <begin position="56"/>
        <end position="93"/>
    </location>
</feature>
<keyword evidence="7" id="KW-1185">Reference proteome</keyword>
<dbReference type="AlphaFoldDB" id="A0A5R9G4V7"/>
<keyword evidence="1" id="KW-0378">Hydrolase</keyword>
<keyword evidence="6" id="KW-0067">ATP-binding</keyword>
<dbReference type="InterPro" id="IPR001650">
    <property type="entry name" value="Helicase_C-like"/>
</dbReference>
<evidence type="ECO:0000256" key="2">
    <source>
        <dbReference type="PROSITE-ProRule" id="PRU00325"/>
    </source>
</evidence>
<dbReference type="InterPro" id="IPR000330">
    <property type="entry name" value="SNF2_N"/>
</dbReference>
<dbReference type="GO" id="GO:0004386">
    <property type="term" value="F:helicase activity"/>
    <property type="evidence" value="ECO:0007669"/>
    <property type="project" value="UniProtKB-KW"/>
</dbReference>
<name>A0A5R9G4V7_9BACL</name>
<dbReference type="SMART" id="SM00487">
    <property type="entry name" value="DEXDc"/>
    <property type="match status" value="1"/>
</dbReference>
<dbReference type="OrthoDB" id="9760715at2"/>
<dbReference type="Pfam" id="PF00271">
    <property type="entry name" value="Helicase_C"/>
    <property type="match status" value="1"/>
</dbReference>
<dbReference type="InterPro" id="IPR049730">
    <property type="entry name" value="SNF2/RAD54-like_C"/>
</dbReference>
<dbReference type="EMBL" id="VCIW01000013">
    <property type="protein sequence ID" value="TLS50811.1"/>
    <property type="molecule type" value="Genomic_DNA"/>
</dbReference>
<reference evidence="6 7" key="1">
    <citation type="submission" date="2019-05" db="EMBL/GenBank/DDBJ databases">
        <authorList>
            <person name="Narsing Rao M.P."/>
            <person name="Li W.J."/>
        </authorList>
    </citation>
    <scope>NUCLEOTIDE SEQUENCE [LARGE SCALE GENOMIC DNA]</scope>
    <source>
        <strain evidence="6 7">SYSU_K30003</strain>
    </source>
</reference>
<dbReference type="InterPro" id="IPR014001">
    <property type="entry name" value="Helicase_ATP-bd"/>
</dbReference>
<dbReference type="InterPro" id="IPR038718">
    <property type="entry name" value="SNF2-like_sf"/>
</dbReference>
<feature type="domain" description="Helicase ATP-binding" evidence="4">
    <location>
        <begin position="652"/>
        <end position="815"/>
    </location>
</feature>
<dbReference type="Pfam" id="PF00176">
    <property type="entry name" value="SNF2-rel_dom"/>
    <property type="match status" value="1"/>
</dbReference>
<keyword evidence="2" id="KW-0863">Zinc-finger</keyword>
<protein>
    <submittedName>
        <fullName evidence="6">DEAD/DEAH box helicase</fullName>
    </submittedName>
</protein>
<dbReference type="InterPro" id="IPR027417">
    <property type="entry name" value="P-loop_NTPase"/>
</dbReference>
<dbReference type="PANTHER" id="PTHR10799">
    <property type="entry name" value="SNF2/RAD54 HELICASE FAMILY"/>
    <property type="match status" value="1"/>
</dbReference>
<dbReference type="PROSITE" id="PS51192">
    <property type="entry name" value="HELICASE_ATP_BIND_1"/>
    <property type="match status" value="1"/>
</dbReference>
<evidence type="ECO:0000259" key="4">
    <source>
        <dbReference type="PROSITE" id="PS51192"/>
    </source>
</evidence>
<accession>A0A5R9G4V7</accession>
<keyword evidence="6" id="KW-0347">Helicase</keyword>
<dbReference type="CDD" id="cd18793">
    <property type="entry name" value="SF2_C_SNF"/>
    <property type="match status" value="1"/>
</dbReference>
<evidence type="ECO:0000313" key="6">
    <source>
        <dbReference type="EMBL" id="TLS50811.1"/>
    </source>
</evidence>
<gene>
    <name evidence="6" type="ORF">FE782_18545</name>
</gene>
<dbReference type="InterPro" id="IPR007527">
    <property type="entry name" value="Znf_SWIM"/>
</dbReference>
<evidence type="ECO:0000313" key="7">
    <source>
        <dbReference type="Proteomes" id="UP000309676"/>
    </source>
</evidence>
<proteinExistence type="predicted"/>
<evidence type="ECO:0000259" key="5">
    <source>
        <dbReference type="PROSITE" id="PS51194"/>
    </source>
</evidence>
<dbReference type="SUPFAM" id="SSF52540">
    <property type="entry name" value="P-loop containing nucleoside triphosphate hydrolases"/>
    <property type="match status" value="2"/>
</dbReference>
<dbReference type="GO" id="GO:0016787">
    <property type="term" value="F:hydrolase activity"/>
    <property type="evidence" value="ECO:0007669"/>
    <property type="project" value="UniProtKB-KW"/>
</dbReference>
<organism evidence="6 7">
    <name type="scientific">Paenibacillus antri</name>
    <dbReference type="NCBI Taxonomy" id="2582848"/>
    <lineage>
        <taxon>Bacteria</taxon>
        <taxon>Bacillati</taxon>
        <taxon>Bacillota</taxon>
        <taxon>Bacilli</taxon>
        <taxon>Bacillales</taxon>
        <taxon>Paenibacillaceae</taxon>
        <taxon>Paenibacillus</taxon>
    </lineage>
</organism>
<comment type="caution">
    <text evidence="6">The sequence shown here is derived from an EMBL/GenBank/DDBJ whole genome shotgun (WGS) entry which is preliminary data.</text>
</comment>
<dbReference type="GO" id="GO:0005524">
    <property type="term" value="F:ATP binding"/>
    <property type="evidence" value="ECO:0007669"/>
    <property type="project" value="InterPro"/>
</dbReference>
<keyword evidence="2" id="KW-0479">Metal-binding</keyword>
<dbReference type="Pfam" id="PF08455">
    <property type="entry name" value="SNF2_assoc"/>
    <property type="match status" value="1"/>
</dbReference>
<dbReference type="PROSITE" id="PS50966">
    <property type="entry name" value="ZF_SWIM"/>
    <property type="match status" value="1"/>
</dbReference>